<dbReference type="PANTHER" id="PTHR13497:SF3">
    <property type="entry name" value="HISTONE DEACETYLASE COMPLEX SUBUNIT SAP130"/>
    <property type="match status" value="1"/>
</dbReference>
<organism evidence="9 10">
    <name type="scientific">Laodelphax striatellus</name>
    <name type="common">Small brown planthopper</name>
    <name type="synonym">Delphax striatella</name>
    <dbReference type="NCBI Taxonomy" id="195883"/>
    <lineage>
        <taxon>Eukaryota</taxon>
        <taxon>Metazoa</taxon>
        <taxon>Ecdysozoa</taxon>
        <taxon>Arthropoda</taxon>
        <taxon>Hexapoda</taxon>
        <taxon>Insecta</taxon>
        <taxon>Pterygota</taxon>
        <taxon>Neoptera</taxon>
        <taxon>Paraneoptera</taxon>
        <taxon>Hemiptera</taxon>
        <taxon>Auchenorrhyncha</taxon>
        <taxon>Fulgoroidea</taxon>
        <taxon>Delphacidae</taxon>
        <taxon>Criomorphinae</taxon>
        <taxon>Laodelphax</taxon>
    </lineage>
</organism>
<feature type="region of interest" description="Disordered" evidence="7">
    <location>
        <begin position="409"/>
        <end position="473"/>
    </location>
</feature>
<dbReference type="STRING" id="195883.A0A482X4N4"/>
<feature type="region of interest" description="Disordered" evidence="7">
    <location>
        <begin position="265"/>
        <end position="285"/>
    </location>
</feature>
<keyword evidence="3" id="KW-0678">Repressor</keyword>
<feature type="compositionally biased region" description="Low complexity" evidence="7">
    <location>
        <begin position="595"/>
        <end position="607"/>
    </location>
</feature>
<feature type="region of interest" description="Disordered" evidence="7">
    <location>
        <begin position="132"/>
        <end position="197"/>
    </location>
</feature>
<dbReference type="OrthoDB" id="10048604at2759"/>
<evidence type="ECO:0000256" key="2">
    <source>
        <dbReference type="ARBA" id="ARBA00007859"/>
    </source>
</evidence>
<comment type="caution">
    <text evidence="9">The sequence shown here is derived from an EMBL/GenBank/DDBJ whole genome shotgun (WGS) entry which is preliminary data.</text>
</comment>
<proteinExistence type="inferred from homology"/>
<feature type="region of interest" description="Disordered" evidence="7">
    <location>
        <begin position="506"/>
        <end position="614"/>
    </location>
</feature>
<protein>
    <recommendedName>
        <fullName evidence="8">Histone deacetylase complex subunit SAP130 C-terminal domain-containing protein</fullName>
    </recommendedName>
</protein>
<feature type="compositionally biased region" description="Low complexity" evidence="7">
    <location>
        <begin position="158"/>
        <end position="190"/>
    </location>
</feature>
<dbReference type="AlphaFoldDB" id="A0A482X4N4"/>
<feature type="region of interest" description="Disordered" evidence="7">
    <location>
        <begin position="630"/>
        <end position="664"/>
    </location>
</feature>
<dbReference type="Proteomes" id="UP000291343">
    <property type="component" value="Unassembled WGS sequence"/>
</dbReference>
<evidence type="ECO:0000259" key="8">
    <source>
        <dbReference type="Pfam" id="PF16014"/>
    </source>
</evidence>
<dbReference type="SMR" id="A0A482X4N4"/>
<dbReference type="PANTHER" id="PTHR13497">
    <property type="entry name" value="HISTONE DEACETYLASE COMPLEX SUBUNIT SAP130"/>
    <property type="match status" value="1"/>
</dbReference>
<comment type="similarity">
    <text evidence="2">Belongs to the SAP130 family.</text>
</comment>
<sequence length="849" mass="88938">MDLASTPVIKSDQTRSNPGAPTAALLKNVPSQQGRFITTLQQSAPAALSSVTPSGISQASVTKQAMNSVSRLTALPVHSSSSSTYHVPRGAAAVANIAVPRTSLATPIRGSSANLQALGVAAPNNTTMVRGTAPQHSGGTALVGVRPPPPHSAGGGVSAPPSSWLSNNSSRAAPLPPSASAAPQTTATPSHFPRGAPIGVTRITAPMTTGRVVTDSLSRPVLLQSTTHKQINISNLNQQAQMHINDKTFLKTTGVSMGVRPQGTTSVGRGPPPGVPGGPNAAPATASLNRIGATPLPHTAVVSLHPNTVLVQTPSVPLTQPPSHTPKFVAQSPQHMQMQLAVNSTSSVTSSKPMSFSTTSVTVASLATARPPGPPALHHNAAAPKVLPPAAAASDAAPSPAAASSLFVQTTPHKPPTSSVTVPNVGSGGGGPAQFEGPTGGQLRAAPTTAAAAQPVSTTHAHTHTPITCRPASSIVTNSQPTVRYNPLMVVDHNRQASLHHFVNNPPSEAAACNQPAEASAAVPGPTTAALTPTKPNASPRPSILRKRESEGSPLQGKKNLTPLLTSLSVGVGVVPPPSSSPPPESRGGTGQSSGGSTTISATSAPGLVAGDRDEAPPLLQSLAAAAKHDGIQPEPPPLEMSPRKKPRKQQLTGNQMQEPKHEVEMEFISEEKLRKESKEGEVDDVVSGRVKGAPLKRPAISLLSSYRHTWKSRHHHFLRYTDVKPKEERRPTINELASQKMVHQKINGWKLYHLGTQMQCLSDLETEVLEKLTDMLKVLERKPGKDLDKDINRVNELIKGNIQRCKVIKDQMQEAKTQVMKIFDHKGHVIEILSRCSSKRSVKKRDRM</sequence>
<dbReference type="GO" id="GO:0070822">
    <property type="term" value="C:Sin3-type complex"/>
    <property type="evidence" value="ECO:0007669"/>
    <property type="project" value="TreeGrafter"/>
</dbReference>
<name>A0A482X4N4_LAOST</name>
<comment type="subcellular location">
    <subcellularLocation>
        <location evidence="1">Nucleus</location>
    </subcellularLocation>
</comment>
<keyword evidence="5" id="KW-0804">Transcription</keyword>
<keyword evidence="10" id="KW-1185">Reference proteome</keyword>
<feature type="region of interest" description="Disordered" evidence="7">
    <location>
        <begin position="1"/>
        <end position="23"/>
    </location>
</feature>
<evidence type="ECO:0000256" key="5">
    <source>
        <dbReference type="ARBA" id="ARBA00023163"/>
    </source>
</evidence>
<accession>A0A482X4N4</accession>
<dbReference type="InParanoid" id="A0A482X4N4"/>
<evidence type="ECO:0000256" key="4">
    <source>
        <dbReference type="ARBA" id="ARBA00023015"/>
    </source>
</evidence>
<dbReference type="Pfam" id="PF16014">
    <property type="entry name" value="SAP130_C"/>
    <property type="match status" value="1"/>
</dbReference>
<feature type="domain" description="Histone deacetylase complex subunit SAP130 C-terminal" evidence="8">
    <location>
        <begin position="640"/>
        <end position="834"/>
    </location>
</feature>
<evidence type="ECO:0000256" key="7">
    <source>
        <dbReference type="SAM" id="MobiDB-lite"/>
    </source>
</evidence>
<dbReference type="InterPro" id="IPR024137">
    <property type="entry name" value="His_deAcase_cplx_SAP130"/>
</dbReference>
<feature type="compositionally biased region" description="Pro residues" evidence="7">
    <location>
        <begin position="575"/>
        <end position="585"/>
    </location>
</feature>
<evidence type="ECO:0000313" key="9">
    <source>
        <dbReference type="EMBL" id="RZF40747.1"/>
    </source>
</evidence>
<gene>
    <name evidence="9" type="ORF">LSTR_LSTR013417</name>
</gene>
<dbReference type="InterPro" id="IPR031963">
    <property type="entry name" value="SAP130_C"/>
</dbReference>
<feature type="compositionally biased region" description="Polar residues" evidence="7">
    <location>
        <begin position="409"/>
        <end position="424"/>
    </location>
</feature>
<reference evidence="9 10" key="1">
    <citation type="journal article" date="2017" name="Gigascience">
        <title>Genome sequence of the small brown planthopper, Laodelphax striatellus.</title>
        <authorList>
            <person name="Zhu J."/>
            <person name="Jiang F."/>
            <person name="Wang X."/>
            <person name="Yang P."/>
            <person name="Bao Y."/>
            <person name="Zhao W."/>
            <person name="Wang W."/>
            <person name="Lu H."/>
            <person name="Wang Q."/>
            <person name="Cui N."/>
            <person name="Li J."/>
            <person name="Chen X."/>
            <person name="Luo L."/>
            <person name="Yu J."/>
            <person name="Kang L."/>
            <person name="Cui F."/>
        </authorList>
    </citation>
    <scope>NUCLEOTIDE SEQUENCE [LARGE SCALE GENOMIC DNA]</scope>
    <source>
        <strain evidence="9">Lst14</strain>
    </source>
</reference>
<evidence type="ECO:0000256" key="1">
    <source>
        <dbReference type="ARBA" id="ARBA00004123"/>
    </source>
</evidence>
<keyword evidence="4" id="KW-0805">Transcription regulation</keyword>
<dbReference type="EMBL" id="QKKF02017745">
    <property type="protein sequence ID" value="RZF40747.1"/>
    <property type="molecule type" value="Genomic_DNA"/>
</dbReference>
<evidence type="ECO:0000256" key="6">
    <source>
        <dbReference type="ARBA" id="ARBA00023242"/>
    </source>
</evidence>
<evidence type="ECO:0000313" key="10">
    <source>
        <dbReference type="Proteomes" id="UP000291343"/>
    </source>
</evidence>
<evidence type="ECO:0000256" key="3">
    <source>
        <dbReference type="ARBA" id="ARBA00022491"/>
    </source>
</evidence>
<dbReference type="GO" id="GO:0000122">
    <property type="term" value="P:negative regulation of transcription by RNA polymerase II"/>
    <property type="evidence" value="ECO:0007669"/>
    <property type="project" value="TreeGrafter"/>
</dbReference>
<keyword evidence="6" id="KW-0539">Nucleus</keyword>